<name>A0A9D3ZW97_9ROSI</name>
<sequence length="108" mass="12610">MKSTLNNKKDLYYSVHSLKYFSTFMFFWSCLAHAELATKVFLFSFFYKGCKCRDWGEGKDPLLQPSSLALPVKQFEDRLHRHSFYLQTNSLNSTSANHWAINALHFGC</sequence>
<keyword evidence="1" id="KW-0812">Transmembrane</keyword>
<keyword evidence="1" id="KW-0472">Membrane</keyword>
<keyword evidence="3" id="KW-1185">Reference proteome</keyword>
<dbReference type="Proteomes" id="UP000828251">
    <property type="component" value="Unassembled WGS sequence"/>
</dbReference>
<proteinExistence type="predicted"/>
<protein>
    <submittedName>
        <fullName evidence="2">Uncharacterized protein</fullName>
    </submittedName>
</protein>
<evidence type="ECO:0000313" key="2">
    <source>
        <dbReference type="EMBL" id="KAH1067465.1"/>
    </source>
</evidence>
<feature type="transmembrane region" description="Helical" evidence="1">
    <location>
        <begin position="20"/>
        <end position="47"/>
    </location>
</feature>
<gene>
    <name evidence="2" type="ORF">J1N35_032452</name>
</gene>
<keyword evidence="1" id="KW-1133">Transmembrane helix</keyword>
<evidence type="ECO:0000256" key="1">
    <source>
        <dbReference type="SAM" id="Phobius"/>
    </source>
</evidence>
<evidence type="ECO:0000313" key="3">
    <source>
        <dbReference type="Proteomes" id="UP000828251"/>
    </source>
</evidence>
<comment type="caution">
    <text evidence="2">The sequence shown here is derived from an EMBL/GenBank/DDBJ whole genome shotgun (WGS) entry which is preliminary data.</text>
</comment>
<accession>A0A9D3ZW97</accession>
<organism evidence="2 3">
    <name type="scientific">Gossypium stocksii</name>
    <dbReference type="NCBI Taxonomy" id="47602"/>
    <lineage>
        <taxon>Eukaryota</taxon>
        <taxon>Viridiplantae</taxon>
        <taxon>Streptophyta</taxon>
        <taxon>Embryophyta</taxon>
        <taxon>Tracheophyta</taxon>
        <taxon>Spermatophyta</taxon>
        <taxon>Magnoliopsida</taxon>
        <taxon>eudicotyledons</taxon>
        <taxon>Gunneridae</taxon>
        <taxon>Pentapetalae</taxon>
        <taxon>rosids</taxon>
        <taxon>malvids</taxon>
        <taxon>Malvales</taxon>
        <taxon>Malvaceae</taxon>
        <taxon>Malvoideae</taxon>
        <taxon>Gossypium</taxon>
    </lineage>
</organism>
<dbReference type="AlphaFoldDB" id="A0A9D3ZW97"/>
<dbReference type="EMBL" id="JAIQCV010000009">
    <property type="protein sequence ID" value="KAH1067465.1"/>
    <property type="molecule type" value="Genomic_DNA"/>
</dbReference>
<reference evidence="2 3" key="1">
    <citation type="journal article" date="2021" name="Plant Biotechnol. J.">
        <title>Multi-omics assisted identification of the key and species-specific regulatory components of drought-tolerant mechanisms in Gossypium stocksii.</title>
        <authorList>
            <person name="Yu D."/>
            <person name="Ke L."/>
            <person name="Zhang D."/>
            <person name="Wu Y."/>
            <person name="Sun Y."/>
            <person name="Mei J."/>
            <person name="Sun J."/>
            <person name="Sun Y."/>
        </authorList>
    </citation>
    <scope>NUCLEOTIDE SEQUENCE [LARGE SCALE GENOMIC DNA]</scope>
    <source>
        <strain evidence="3">cv. E1</strain>
        <tissue evidence="2">Leaf</tissue>
    </source>
</reference>